<name>A0A6C2USP4_9BACT</name>
<dbReference type="Gene3D" id="2.160.20.10">
    <property type="entry name" value="Single-stranded right-handed beta-helix, Pectin lyase-like"/>
    <property type="match status" value="1"/>
</dbReference>
<dbReference type="SUPFAM" id="SSF47473">
    <property type="entry name" value="EF-hand"/>
    <property type="match status" value="1"/>
</dbReference>
<dbReference type="InterPro" id="IPR011992">
    <property type="entry name" value="EF-hand-dom_pair"/>
</dbReference>
<dbReference type="PANTHER" id="PTHR11319:SF35">
    <property type="entry name" value="OUTER MEMBRANE PROTEIN PMPC-RELATED"/>
    <property type="match status" value="1"/>
</dbReference>
<dbReference type="PROSITE" id="PS00018">
    <property type="entry name" value="EF_HAND_1"/>
    <property type="match status" value="1"/>
</dbReference>
<evidence type="ECO:0000313" key="5">
    <source>
        <dbReference type="Proteomes" id="UP000346198"/>
    </source>
</evidence>
<feature type="signal peptide" evidence="2">
    <location>
        <begin position="1"/>
        <end position="21"/>
    </location>
</feature>
<keyword evidence="2" id="KW-0732">Signal</keyword>
<keyword evidence="5" id="KW-1185">Reference proteome</keyword>
<dbReference type="SUPFAM" id="SSF51126">
    <property type="entry name" value="Pectin lyase-like"/>
    <property type="match status" value="1"/>
</dbReference>
<dbReference type="Gene3D" id="3.40.30.10">
    <property type="entry name" value="Glutaredoxin"/>
    <property type="match status" value="1"/>
</dbReference>
<reference evidence="4 5" key="1">
    <citation type="submission" date="2019-04" db="EMBL/GenBank/DDBJ databases">
        <authorList>
            <person name="Van Vliet M D."/>
        </authorList>
    </citation>
    <scope>NUCLEOTIDE SEQUENCE [LARGE SCALE GENOMIC DNA]</scope>
    <source>
        <strain evidence="4 5">F21</strain>
    </source>
</reference>
<sequence length="801" mass="87418">MTAFKLIITGMALLAAPYLNAAVFHVDGDFQGDASTGSSWLDAFPSVQDAIDTASASGGGEIWVKAGIYRPAGTDRTHSFALKPDIQLYGGFRGDETERDARNPKAYRTVLSGDIGQIGSADDNCYHVLRGASNCRIDGFWITGGKADGNEVDALGGGLLLDKAQNFTAANCTFEKNHAEVGGAIRLHTASAAFNNCTFYANSADTGGAIMTQNRTTLWIEDSIFSSNFSKENGGAAMVEGSTDTRFVNTVFLYNSTEAHGGAVCVWAQNNDRSKIGFSNCTFNENSARESGAAIQFHHSSAQLSECAFNRNFSAKGAGAIGAKNASTIRTSACTFSKNRGAPGMAETAFDETSSLSDGPVDMAHFTSMPKTGFQKPVKAAPAAPRAKPAQARPKPQTQMPDVFVLNASGNKVKLRNIVAAAEYTAVVFGDLTDPYFIKATRQIEASGLSYKDNGVNFFYIYRHLAYPENHGYVQPINDLERLRHATLAAKHLNTRIPWLADPIDNQVAKGLKVRSGRAIMIYNQNGFEEYAGSISDIKPLNAALEKRVGAPAVSVQPEQLPEPNIAPVSMPQAKLVDRIEINPKRNRYITLLATPVDSDAPHYVKARFEGTEELVKTGNGKIYIGFHIDPIYQVTWNNLETPLKYSIKTTPGSTVAPSVNVAPRITQAATDSEPREFLLEARKLSTTEPFKLAVAYSVRSKTSKRNISVVQQYLVYLKHDPFGGNTPNRQTELKGFNTSSKDSATRARFNQFLKIMDLDRNGRISRDEASGVIRFNFHQLDTNRNGYVERSEYEAYKRQQ</sequence>
<evidence type="ECO:0000256" key="1">
    <source>
        <dbReference type="ARBA" id="ARBA00016512"/>
    </source>
</evidence>
<dbReference type="Gene3D" id="1.10.238.10">
    <property type="entry name" value="EF-hand"/>
    <property type="match status" value="1"/>
</dbReference>
<dbReference type="InterPro" id="IPR018247">
    <property type="entry name" value="EF_Hand_1_Ca_BS"/>
</dbReference>
<dbReference type="GO" id="GO:0005509">
    <property type="term" value="F:calcium ion binding"/>
    <property type="evidence" value="ECO:0007669"/>
    <property type="project" value="InterPro"/>
</dbReference>
<dbReference type="AlphaFoldDB" id="A0A6C2USP4"/>
<feature type="chain" id="PRO_5025609711" description="Probable pectate lyase C" evidence="2">
    <location>
        <begin position="22"/>
        <end position="801"/>
    </location>
</feature>
<dbReference type="InterPro" id="IPR012334">
    <property type="entry name" value="Pectin_lyas_fold"/>
</dbReference>
<evidence type="ECO:0000256" key="2">
    <source>
        <dbReference type="SAM" id="SignalP"/>
    </source>
</evidence>
<dbReference type="Proteomes" id="UP000346198">
    <property type="component" value="Unassembled WGS sequence"/>
</dbReference>
<gene>
    <name evidence="4" type="ORF">SCARR_05072</name>
</gene>
<evidence type="ECO:0000313" key="4">
    <source>
        <dbReference type="EMBL" id="VGO22973.1"/>
    </source>
</evidence>
<accession>A0A6C2USP4</accession>
<evidence type="ECO:0000259" key="3">
    <source>
        <dbReference type="PROSITE" id="PS50222"/>
    </source>
</evidence>
<proteinExistence type="predicted"/>
<protein>
    <recommendedName>
        <fullName evidence="1">Probable pectate lyase C</fullName>
    </recommendedName>
</protein>
<dbReference type="PANTHER" id="PTHR11319">
    <property type="entry name" value="G PROTEIN-COUPLED RECEPTOR-RELATED"/>
    <property type="match status" value="1"/>
</dbReference>
<dbReference type="Pfam" id="PF13202">
    <property type="entry name" value="EF-hand_5"/>
    <property type="match status" value="1"/>
</dbReference>
<dbReference type="EMBL" id="CAAHFH010000003">
    <property type="protein sequence ID" value="VGO22973.1"/>
    <property type="molecule type" value="Genomic_DNA"/>
</dbReference>
<organism evidence="4 5">
    <name type="scientific">Pontiella sulfatireligans</name>
    <dbReference type="NCBI Taxonomy" id="2750658"/>
    <lineage>
        <taxon>Bacteria</taxon>
        <taxon>Pseudomonadati</taxon>
        <taxon>Kiritimatiellota</taxon>
        <taxon>Kiritimatiellia</taxon>
        <taxon>Kiritimatiellales</taxon>
        <taxon>Pontiellaceae</taxon>
        <taxon>Pontiella</taxon>
    </lineage>
</organism>
<dbReference type="InterPro" id="IPR011050">
    <property type="entry name" value="Pectin_lyase_fold/virulence"/>
</dbReference>
<dbReference type="PROSITE" id="PS50222">
    <property type="entry name" value="EF_HAND_2"/>
    <property type="match status" value="1"/>
</dbReference>
<dbReference type="RefSeq" id="WP_136064958.1">
    <property type="nucleotide sequence ID" value="NZ_CAAHFH010000003.1"/>
</dbReference>
<feature type="domain" description="EF-hand" evidence="3">
    <location>
        <begin position="745"/>
        <end position="780"/>
    </location>
</feature>
<dbReference type="InterPro" id="IPR002048">
    <property type="entry name" value="EF_hand_dom"/>
</dbReference>